<name>A0A975BED6_9BACT</name>
<dbReference type="Proteomes" id="UP000663722">
    <property type="component" value="Chromosome"/>
</dbReference>
<protein>
    <submittedName>
        <fullName evidence="1">Toxin-antitoxin system, antitoxin component HigB domain-containing protein</fullName>
    </submittedName>
</protein>
<dbReference type="Pfam" id="PF05534">
    <property type="entry name" value="HicB"/>
    <property type="match status" value="1"/>
</dbReference>
<dbReference type="Gene3D" id="3.30.160.250">
    <property type="match status" value="1"/>
</dbReference>
<evidence type="ECO:0000313" key="1">
    <source>
        <dbReference type="EMBL" id="QTA84169.1"/>
    </source>
</evidence>
<dbReference type="RefSeq" id="WP_207680776.1">
    <property type="nucleotide sequence ID" value="NZ_CP061800.1"/>
</dbReference>
<dbReference type="InterPro" id="IPR035069">
    <property type="entry name" value="TTHA1013/TTHA0281-like"/>
</dbReference>
<sequence>MDKFDGFSIRVYKDEDGDWLAHFIELPNISAFSDTPEGALKELETAWEGVRESCRKHNEPLPRLPDIEGYDGHFDMKIDRNLHRALDMEAVREGISLNDFLTRKIAEIAFGQSCI</sequence>
<dbReference type="AlphaFoldDB" id="A0A975BED6"/>
<dbReference type="EMBL" id="CP061800">
    <property type="protein sequence ID" value="QTA84169.1"/>
    <property type="molecule type" value="Genomic_DNA"/>
</dbReference>
<organism evidence="1 2">
    <name type="scientific">Desulfonema magnum</name>
    <dbReference type="NCBI Taxonomy" id="45655"/>
    <lineage>
        <taxon>Bacteria</taxon>
        <taxon>Pseudomonadati</taxon>
        <taxon>Thermodesulfobacteriota</taxon>
        <taxon>Desulfobacteria</taxon>
        <taxon>Desulfobacterales</taxon>
        <taxon>Desulfococcaceae</taxon>
        <taxon>Desulfonema</taxon>
    </lineage>
</organism>
<accession>A0A975BED6</accession>
<dbReference type="KEGG" id="dmm:dnm_001620"/>
<keyword evidence="2" id="KW-1185">Reference proteome</keyword>
<proteinExistence type="predicted"/>
<evidence type="ECO:0000313" key="2">
    <source>
        <dbReference type="Proteomes" id="UP000663722"/>
    </source>
</evidence>
<gene>
    <name evidence="1" type="ORF">dnm_001620</name>
</gene>
<reference evidence="1" key="1">
    <citation type="journal article" date="2021" name="Microb. Physiol.">
        <title>Proteogenomic Insights into the Physiology of Marine, Sulfate-Reducing, Filamentous Desulfonema limicola and Desulfonema magnum.</title>
        <authorList>
            <person name="Schnaars V."/>
            <person name="Wohlbrand L."/>
            <person name="Scheve S."/>
            <person name="Hinrichs C."/>
            <person name="Reinhardt R."/>
            <person name="Rabus R."/>
        </authorList>
    </citation>
    <scope>NUCLEOTIDE SEQUENCE</scope>
    <source>
        <strain evidence="1">4be13</strain>
    </source>
</reference>
<dbReference type="InterPro" id="IPR008651">
    <property type="entry name" value="Uncharacterised_HicB"/>
</dbReference>
<dbReference type="SUPFAM" id="SSF143100">
    <property type="entry name" value="TTHA1013/TTHA0281-like"/>
    <property type="match status" value="1"/>
</dbReference>